<reference evidence="6 7" key="1">
    <citation type="submission" date="2019-08" db="EMBL/GenBank/DDBJ databases">
        <title>Draft genome sequence of Ulvibacter marinus type strain NBRC 109484.</title>
        <authorList>
            <person name="Kawano K."/>
            <person name="Ushijima N."/>
            <person name="Kihara M."/>
            <person name="Itoh H."/>
        </authorList>
    </citation>
    <scope>NUCLEOTIDE SEQUENCE [LARGE SCALE GENOMIC DNA]</scope>
    <source>
        <strain evidence="6 7">NBRC 109484</strain>
    </source>
</reference>
<dbReference type="GO" id="GO:0006355">
    <property type="term" value="P:regulation of DNA-templated transcription"/>
    <property type="evidence" value="ECO:0007669"/>
    <property type="project" value="InterPro"/>
</dbReference>
<dbReference type="PROSITE" id="PS50043">
    <property type="entry name" value="HTH_LUXR_2"/>
    <property type="match status" value="1"/>
</dbReference>
<keyword evidence="4" id="KW-0472">Membrane</keyword>
<dbReference type="OrthoDB" id="9807565at2"/>
<dbReference type="PANTHER" id="PTHR44688">
    <property type="entry name" value="DNA-BINDING TRANSCRIPTIONAL ACTIVATOR DEVR_DOSR"/>
    <property type="match status" value="1"/>
</dbReference>
<proteinExistence type="predicted"/>
<keyword evidence="3" id="KW-0804">Transcription</keyword>
<dbReference type="RefSeq" id="WP_151672081.1">
    <property type="nucleotide sequence ID" value="NZ_BKCG01000001.1"/>
</dbReference>
<evidence type="ECO:0000259" key="5">
    <source>
        <dbReference type="PROSITE" id="PS50043"/>
    </source>
</evidence>
<comment type="caution">
    <text evidence="6">The sequence shown here is derived from an EMBL/GenBank/DDBJ whole genome shotgun (WGS) entry which is preliminary data.</text>
</comment>
<dbReference type="Gene3D" id="1.10.10.10">
    <property type="entry name" value="Winged helix-like DNA-binding domain superfamily/Winged helix DNA-binding domain"/>
    <property type="match status" value="1"/>
</dbReference>
<evidence type="ECO:0000313" key="6">
    <source>
        <dbReference type="EMBL" id="GER57979.1"/>
    </source>
</evidence>
<evidence type="ECO:0000256" key="2">
    <source>
        <dbReference type="ARBA" id="ARBA00023125"/>
    </source>
</evidence>
<protein>
    <recommendedName>
        <fullName evidence="5">HTH luxR-type domain-containing protein</fullName>
    </recommendedName>
</protein>
<dbReference type="EMBL" id="BKCG01000001">
    <property type="protein sequence ID" value="GER57979.1"/>
    <property type="molecule type" value="Genomic_DNA"/>
</dbReference>
<dbReference type="InterPro" id="IPR036388">
    <property type="entry name" value="WH-like_DNA-bd_sf"/>
</dbReference>
<dbReference type="PRINTS" id="PR00038">
    <property type="entry name" value="HTHLUXR"/>
</dbReference>
<evidence type="ECO:0000256" key="3">
    <source>
        <dbReference type="ARBA" id="ARBA00023163"/>
    </source>
</evidence>
<dbReference type="GO" id="GO:0003677">
    <property type="term" value="F:DNA binding"/>
    <property type="evidence" value="ECO:0007669"/>
    <property type="project" value="UniProtKB-KW"/>
</dbReference>
<keyword evidence="2" id="KW-0238">DNA-binding</keyword>
<gene>
    <name evidence="6" type="ORF">ULMA_00870</name>
</gene>
<feature type="domain" description="HTH luxR-type" evidence="5">
    <location>
        <begin position="287"/>
        <end position="350"/>
    </location>
</feature>
<dbReference type="PANTHER" id="PTHR44688:SF16">
    <property type="entry name" value="DNA-BINDING TRANSCRIPTIONAL ACTIVATOR DEVR_DOSR"/>
    <property type="match status" value="1"/>
</dbReference>
<dbReference type="AlphaFoldDB" id="A0A5J4ILQ4"/>
<keyword evidence="7" id="KW-1185">Reference proteome</keyword>
<name>A0A5J4ILQ4_9FLAO</name>
<dbReference type="InterPro" id="IPR016032">
    <property type="entry name" value="Sig_transdc_resp-reg_C-effctor"/>
</dbReference>
<dbReference type="SUPFAM" id="SSF46894">
    <property type="entry name" value="C-terminal effector domain of the bipartite response regulators"/>
    <property type="match status" value="1"/>
</dbReference>
<accession>A0A5J4ILQ4</accession>
<evidence type="ECO:0000256" key="1">
    <source>
        <dbReference type="ARBA" id="ARBA00023015"/>
    </source>
</evidence>
<dbReference type="Proteomes" id="UP000326509">
    <property type="component" value="Unassembled WGS sequence"/>
</dbReference>
<evidence type="ECO:0000313" key="7">
    <source>
        <dbReference type="Proteomes" id="UP000326509"/>
    </source>
</evidence>
<keyword evidence="1" id="KW-0805">Transcription regulation</keyword>
<dbReference type="Pfam" id="PF00196">
    <property type="entry name" value="GerE"/>
    <property type="match status" value="1"/>
</dbReference>
<dbReference type="SMART" id="SM00421">
    <property type="entry name" value="HTH_LUXR"/>
    <property type="match status" value="1"/>
</dbReference>
<evidence type="ECO:0000256" key="4">
    <source>
        <dbReference type="SAM" id="Phobius"/>
    </source>
</evidence>
<organism evidence="6 7">
    <name type="scientific">Patiriisocius marinus</name>
    <dbReference type="NCBI Taxonomy" id="1397112"/>
    <lineage>
        <taxon>Bacteria</taxon>
        <taxon>Pseudomonadati</taxon>
        <taxon>Bacteroidota</taxon>
        <taxon>Flavobacteriia</taxon>
        <taxon>Flavobacteriales</taxon>
        <taxon>Flavobacteriaceae</taxon>
        <taxon>Patiriisocius</taxon>
    </lineage>
</organism>
<keyword evidence="4" id="KW-0812">Transmembrane</keyword>
<dbReference type="CDD" id="cd06170">
    <property type="entry name" value="LuxR_C_like"/>
    <property type="match status" value="1"/>
</dbReference>
<dbReference type="InterPro" id="IPR000792">
    <property type="entry name" value="Tscrpt_reg_LuxR_C"/>
</dbReference>
<keyword evidence="4" id="KW-1133">Transmembrane helix</keyword>
<feature type="transmembrane region" description="Helical" evidence="4">
    <location>
        <begin position="259"/>
        <end position="279"/>
    </location>
</feature>
<sequence>MNIKTLFIVLISLSYFGAFGQYQFSGKVNKEYDNGTIYLSLVDDYRKVSGVFPEQILDKTKADSLGNFNFSGNKLAKDNKLYRIHIDNCTEEEQQSSHFTGHCNDSKEIVFIANNSTQIELPFSFENEMFCRVLSKNESANALLKLDSLKNDMKYAFGTYRSEANRKLNSKKWFEKLQQFGADMNEPLVELYAFSFLSERSSSLHSYYLEDIRTNPYYDDLLQRLQTKYPNSYYTSQYEAELEADTVFASAMKKDAIPWQQSLLIIVVIISLLINLYYFRKKRNKPVPQTKASLSNQEEKVLALILDNKTNKEIASLLFVSVSTVKTHINNIYKKLNVSSRDEVKKLYLK</sequence>